<dbReference type="InterPro" id="IPR042201">
    <property type="entry name" value="FH2_Formin_sf"/>
</dbReference>
<dbReference type="PANTHER" id="PTHR45725">
    <property type="entry name" value="FORMIN HOMOLOGY 2 FAMILY MEMBER"/>
    <property type="match status" value="1"/>
</dbReference>
<dbReference type="Proteomes" id="UP000789739">
    <property type="component" value="Unassembled WGS sequence"/>
</dbReference>
<dbReference type="Gene3D" id="1.20.58.2220">
    <property type="entry name" value="Formin, FH2 domain"/>
    <property type="match status" value="1"/>
</dbReference>
<gene>
    <name evidence="3" type="ORF">PBRASI_LOCUS5660</name>
</gene>
<evidence type="ECO:0000313" key="4">
    <source>
        <dbReference type="Proteomes" id="UP000789739"/>
    </source>
</evidence>
<evidence type="ECO:0000256" key="1">
    <source>
        <dbReference type="SAM" id="MobiDB-lite"/>
    </source>
</evidence>
<protein>
    <submittedName>
        <fullName evidence="3">8359_t:CDS:1</fullName>
    </submittedName>
</protein>
<dbReference type="InterPro" id="IPR051425">
    <property type="entry name" value="Formin_Homology"/>
</dbReference>
<reference evidence="3" key="1">
    <citation type="submission" date="2021-06" db="EMBL/GenBank/DDBJ databases">
        <authorList>
            <person name="Kallberg Y."/>
            <person name="Tangrot J."/>
            <person name="Rosling A."/>
        </authorList>
    </citation>
    <scope>NUCLEOTIDE SEQUENCE</scope>
    <source>
        <strain evidence="3">BR232B</strain>
    </source>
</reference>
<dbReference type="SUPFAM" id="SSF101447">
    <property type="entry name" value="Formin homology 2 domain (FH2 domain)"/>
    <property type="match status" value="1"/>
</dbReference>
<feature type="compositionally biased region" description="Basic and acidic residues" evidence="1">
    <location>
        <begin position="203"/>
        <end position="217"/>
    </location>
</feature>
<organism evidence="3 4">
    <name type="scientific">Paraglomus brasilianum</name>
    <dbReference type="NCBI Taxonomy" id="144538"/>
    <lineage>
        <taxon>Eukaryota</taxon>
        <taxon>Fungi</taxon>
        <taxon>Fungi incertae sedis</taxon>
        <taxon>Mucoromycota</taxon>
        <taxon>Glomeromycotina</taxon>
        <taxon>Glomeromycetes</taxon>
        <taxon>Paraglomerales</taxon>
        <taxon>Paraglomeraceae</taxon>
        <taxon>Paraglomus</taxon>
    </lineage>
</organism>
<feature type="domain" description="FH2" evidence="2">
    <location>
        <begin position="1"/>
        <end position="222"/>
    </location>
</feature>
<feature type="region of interest" description="Disordered" evidence="1">
    <location>
        <begin position="203"/>
        <end position="241"/>
    </location>
</feature>
<evidence type="ECO:0000313" key="3">
    <source>
        <dbReference type="EMBL" id="CAG8562416.1"/>
    </source>
</evidence>
<comment type="caution">
    <text evidence="3">The sequence shown here is derived from an EMBL/GenBank/DDBJ whole genome shotgun (WGS) entry which is preliminary data.</text>
</comment>
<dbReference type="AlphaFoldDB" id="A0A9N9BDV4"/>
<dbReference type="EMBL" id="CAJVPI010000681">
    <property type="protein sequence ID" value="CAG8562416.1"/>
    <property type="molecule type" value="Genomic_DNA"/>
</dbReference>
<feature type="non-terminal residue" evidence="3">
    <location>
        <position position="316"/>
    </location>
</feature>
<name>A0A9N9BDV4_9GLOM</name>
<evidence type="ECO:0000259" key="2">
    <source>
        <dbReference type="PROSITE" id="PS51444"/>
    </source>
</evidence>
<dbReference type="Pfam" id="PF02181">
    <property type="entry name" value="FH2"/>
    <property type="match status" value="1"/>
</dbReference>
<dbReference type="PANTHER" id="PTHR45725:SF1">
    <property type="entry name" value="DISHEVELLED ASSOCIATED ACTIVATOR OF MORPHOGENESIS, ISOFORM D"/>
    <property type="match status" value="1"/>
</dbReference>
<dbReference type="OrthoDB" id="1668162at2759"/>
<sequence>ELSVLHDAHDELKSSGKLKKLLKIVLAIGNYLNGTSFRGNAYGFQLDALLKMRDTKAIENNAKGTSTLLHYLANTLEFKQRDLITFMDELPHLEVAARVSVVTLMASVNSLATGVAQIREEIRILRRIRLSPENDKFIEVMSAFVEDAEPKVASIRDRATELDEELKQLLVYYGEDPSVTKPEDFFGLIVSFASSLAKARKDNEELRRKAEKERDNQVSRMSSRRQSDTASVSSSLAGKGELDETIHQLRAGLRRSRGRPVSRVFLEMHNEEGHQFDISYDHTRDRSFIEHQRDRSSYIAHHRVVSHQRERTYEVR</sequence>
<proteinExistence type="predicted"/>
<dbReference type="PROSITE" id="PS51444">
    <property type="entry name" value="FH2"/>
    <property type="match status" value="1"/>
</dbReference>
<accession>A0A9N9BDV4</accession>
<keyword evidence="4" id="KW-1185">Reference proteome</keyword>
<dbReference type="InterPro" id="IPR015425">
    <property type="entry name" value="FH2_Formin"/>
</dbReference>